<keyword evidence="3 8" id="KW-1134">Transmembrane beta strand</keyword>
<keyword evidence="5 9" id="KW-0798">TonB box</keyword>
<keyword evidence="6 8" id="KW-0472">Membrane</keyword>
<reference evidence="14" key="1">
    <citation type="submission" date="2016-10" db="EMBL/GenBank/DDBJ databases">
        <authorList>
            <person name="Varghese N."/>
            <person name="Submissions S."/>
        </authorList>
    </citation>
    <scope>NUCLEOTIDE SEQUENCE [LARGE SCALE GENOMIC DNA]</scope>
    <source>
        <strain evidence="14">DSM 26542</strain>
    </source>
</reference>
<feature type="domain" description="TonB-dependent receptor-like beta-barrel" evidence="11">
    <location>
        <begin position="410"/>
        <end position="966"/>
    </location>
</feature>
<sequence>MKNKNNTSCISLLWLFFCLSTSLYAQEIISVQGRVDGAEGPLIGVTVLIKGTQSATVTDSKGAFKIKAPKGASLLFEFMGYTSQEREVKVNVMIVKLNQNTESLKEITINTGYYNVKERERTGSIAKITAKDIELSPVVNPLQALQGRMAGVHITQNTGIAGGGFEIEIRGKNSLGLSSTDANKPMYVIDGVPISDISVMNSSGFTTSLFNSRISILNGINPKDIESIEILKDADATAIYGSRGANGVVLITTKKGQAGKTRFTINSSTSFSKVGKFMDMMNTEQFNQMRDEAFANDGITVFPTNAYDMNGMWDRNRYTDWQKELIGGTAISKDIALGVSGGNDFTRFNINLAHGENGTVFPQSGKGFVRNSASINLNHRSKDDKWNINVMANYSVSTNDLPSADLTRQSLLLPPNAPALYEANGKLNWQNNTFFNPLAPLGKTYDNETRMLVLNTQIGYKILPSTSMKLNAGVTTNSFEENVLEPHTIFIPSRNLTSNSGSVSQKANNNLDSFIIEPQLHWEKKLGDHSLKALVGGTFQSNSSDMFKITGRGFSSNAFIRNIGLALIKEVNQIGNSEYKYAALFTRLNYSFKDKYIVNLTGRRDGSSRFGDNNKFGNFGAVGAAWIFSEESFAKDLQWLSFGKLRGSYGTTGSDAIGDYMYLDTYTANTVLYNGLPGLYPSRLFNPNYSWEKTTKLEAAIEFSLFKDRINASLAWYQNRSSNQLLAINLPEITGFPSISDNFGATVQNRGWELTLNTVNVQKENWNWITNFNISLPENKLIAFPGLEDSTYKNRYVIGKTINLVPSYNYEGIDPVTGLYKFTDYDNNNIINTQDKKVFVEREMKFHGGLQNTLSYKNFSLDFLFQFVKQTNYNYDNIATRPGTLVTNYPSRVVDRWTPSNLDAEYIKANASNNAASTSNTLMKQSNRVISDASFIRLKNLSLGYQLALPKLGIEAVNLYVQGQNLWTLTNYYGIDPEFIFIGNLPPLRTIAFGMQLTF</sequence>
<dbReference type="AlphaFoldDB" id="A0A1I3QM68"/>
<dbReference type="Gene3D" id="2.170.130.10">
    <property type="entry name" value="TonB-dependent receptor, plug domain"/>
    <property type="match status" value="1"/>
</dbReference>
<dbReference type="Gene3D" id="2.40.170.20">
    <property type="entry name" value="TonB-dependent receptor, beta-barrel domain"/>
    <property type="match status" value="1"/>
</dbReference>
<dbReference type="Proteomes" id="UP000243887">
    <property type="component" value="Unassembled WGS sequence"/>
</dbReference>
<evidence type="ECO:0000256" key="8">
    <source>
        <dbReference type="PROSITE-ProRule" id="PRU01360"/>
    </source>
</evidence>
<dbReference type="InterPro" id="IPR012910">
    <property type="entry name" value="Plug_dom"/>
</dbReference>
<evidence type="ECO:0000256" key="10">
    <source>
        <dbReference type="SAM" id="SignalP"/>
    </source>
</evidence>
<dbReference type="GO" id="GO:0009279">
    <property type="term" value="C:cell outer membrane"/>
    <property type="evidence" value="ECO:0007669"/>
    <property type="project" value="UniProtKB-SubCell"/>
</dbReference>
<evidence type="ECO:0000256" key="4">
    <source>
        <dbReference type="ARBA" id="ARBA00022692"/>
    </source>
</evidence>
<dbReference type="InterPro" id="IPR023997">
    <property type="entry name" value="TonB-dep_OMP_SusC/RagA_CS"/>
</dbReference>
<evidence type="ECO:0000256" key="3">
    <source>
        <dbReference type="ARBA" id="ARBA00022452"/>
    </source>
</evidence>
<comment type="subcellular location">
    <subcellularLocation>
        <location evidence="1 8">Cell outer membrane</location>
        <topology evidence="1 8">Multi-pass membrane protein</topology>
    </subcellularLocation>
</comment>
<proteinExistence type="inferred from homology"/>
<dbReference type="InterPro" id="IPR036942">
    <property type="entry name" value="Beta-barrel_TonB_sf"/>
</dbReference>
<organism evidence="13 14">
    <name type="scientific">Myroides guanonis</name>
    <dbReference type="NCBI Taxonomy" id="1150112"/>
    <lineage>
        <taxon>Bacteria</taxon>
        <taxon>Pseudomonadati</taxon>
        <taxon>Bacteroidota</taxon>
        <taxon>Flavobacteriia</taxon>
        <taxon>Flavobacteriales</taxon>
        <taxon>Flavobacteriaceae</taxon>
        <taxon>Myroides</taxon>
    </lineage>
</organism>
<dbReference type="SUPFAM" id="SSF49464">
    <property type="entry name" value="Carboxypeptidase regulatory domain-like"/>
    <property type="match status" value="1"/>
</dbReference>
<dbReference type="RefSeq" id="WP_090678689.1">
    <property type="nucleotide sequence ID" value="NZ_FORU01000006.1"/>
</dbReference>
<evidence type="ECO:0000313" key="13">
    <source>
        <dbReference type="EMBL" id="SFJ34920.1"/>
    </source>
</evidence>
<keyword evidence="10" id="KW-0732">Signal</keyword>
<dbReference type="Gene3D" id="2.60.40.1120">
    <property type="entry name" value="Carboxypeptidase-like, regulatory domain"/>
    <property type="match status" value="1"/>
</dbReference>
<accession>A0A1I3QM68</accession>
<evidence type="ECO:0000256" key="6">
    <source>
        <dbReference type="ARBA" id="ARBA00023136"/>
    </source>
</evidence>
<evidence type="ECO:0000256" key="7">
    <source>
        <dbReference type="ARBA" id="ARBA00023237"/>
    </source>
</evidence>
<keyword evidence="14" id="KW-1185">Reference proteome</keyword>
<dbReference type="InterPro" id="IPR039426">
    <property type="entry name" value="TonB-dep_rcpt-like"/>
</dbReference>
<evidence type="ECO:0000256" key="2">
    <source>
        <dbReference type="ARBA" id="ARBA00022448"/>
    </source>
</evidence>
<name>A0A1I3QM68_9FLAO</name>
<dbReference type="InterPro" id="IPR000531">
    <property type="entry name" value="Beta-barrel_TonB"/>
</dbReference>
<evidence type="ECO:0000256" key="5">
    <source>
        <dbReference type="ARBA" id="ARBA00023077"/>
    </source>
</evidence>
<dbReference type="OrthoDB" id="9768177at2"/>
<evidence type="ECO:0000259" key="12">
    <source>
        <dbReference type="Pfam" id="PF07715"/>
    </source>
</evidence>
<dbReference type="InterPro" id="IPR037066">
    <property type="entry name" value="Plug_dom_sf"/>
</dbReference>
<evidence type="ECO:0000259" key="11">
    <source>
        <dbReference type="Pfam" id="PF00593"/>
    </source>
</evidence>
<comment type="similarity">
    <text evidence="8 9">Belongs to the TonB-dependent receptor family.</text>
</comment>
<protein>
    <submittedName>
        <fullName evidence="13">TonB-linked outer membrane protein, SusC/RagA family</fullName>
    </submittedName>
</protein>
<dbReference type="STRING" id="1150112.SAMN04487893_10645"/>
<keyword evidence="7 8" id="KW-0998">Cell outer membrane</keyword>
<evidence type="ECO:0000256" key="9">
    <source>
        <dbReference type="RuleBase" id="RU003357"/>
    </source>
</evidence>
<dbReference type="Pfam" id="PF00593">
    <property type="entry name" value="TonB_dep_Rec_b-barrel"/>
    <property type="match status" value="1"/>
</dbReference>
<evidence type="ECO:0000256" key="1">
    <source>
        <dbReference type="ARBA" id="ARBA00004571"/>
    </source>
</evidence>
<dbReference type="NCBIfam" id="TIGR04056">
    <property type="entry name" value="OMP_RagA_SusC"/>
    <property type="match status" value="1"/>
</dbReference>
<gene>
    <name evidence="13" type="ORF">SAMN04487893_10645</name>
</gene>
<dbReference type="InterPro" id="IPR008969">
    <property type="entry name" value="CarboxyPept-like_regulatory"/>
</dbReference>
<feature type="chain" id="PRO_5017238797" evidence="10">
    <location>
        <begin position="26"/>
        <end position="999"/>
    </location>
</feature>
<dbReference type="InterPro" id="IPR023996">
    <property type="entry name" value="TonB-dep_OMP_SusC/RagA"/>
</dbReference>
<keyword evidence="4 8" id="KW-0812">Transmembrane</keyword>
<dbReference type="EMBL" id="FORU01000006">
    <property type="protein sequence ID" value="SFJ34920.1"/>
    <property type="molecule type" value="Genomic_DNA"/>
</dbReference>
<dbReference type="SUPFAM" id="SSF56935">
    <property type="entry name" value="Porins"/>
    <property type="match status" value="1"/>
</dbReference>
<dbReference type="Pfam" id="PF13715">
    <property type="entry name" value="CarbopepD_reg_2"/>
    <property type="match status" value="1"/>
</dbReference>
<keyword evidence="2 8" id="KW-0813">Transport</keyword>
<evidence type="ECO:0000313" key="14">
    <source>
        <dbReference type="Proteomes" id="UP000243887"/>
    </source>
</evidence>
<feature type="domain" description="TonB-dependent receptor plug" evidence="12">
    <location>
        <begin position="118"/>
        <end position="248"/>
    </location>
</feature>
<feature type="signal peptide" evidence="10">
    <location>
        <begin position="1"/>
        <end position="25"/>
    </location>
</feature>
<dbReference type="PROSITE" id="PS52016">
    <property type="entry name" value="TONB_DEPENDENT_REC_3"/>
    <property type="match status" value="1"/>
</dbReference>
<dbReference type="NCBIfam" id="TIGR04057">
    <property type="entry name" value="SusC_RagA_signa"/>
    <property type="match status" value="1"/>
</dbReference>
<dbReference type="Pfam" id="PF07715">
    <property type="entry name" value="Plug"/>
    <property type="match status" value="1"/>
</dbReference>